<evidence type="ECO:0000256" key="5">
    <source>
        <dbReference type="ARBA" id="ARBA00023016"/>
    </source>
</evidence>
<dbReference type="Proteomes" id="UP000183988">
    <property type="component" value="Unassembled WGS sequence"/>
</dbReference>
<feature type="compositionally biased region" description="Acidic residues" evidence="13">
    <location>
        <begin position="8"/>
        <end position="19"/>
    </location>
</feature>
<dbReference type="Gene3D" id="3.90.20.20">
    <property type="match status" value="1"/>
</dbReference>
<organism evidence="14 15">
    <name type="scientific">Ornithinibacillus halophilus</name>
    <dbReference type="NCBI Taxonomy" id="930117"/>
    <lineage>
        <taxon>Bacteria</taxon>
        <taxon>Bacillati</taxon>
        <taxon>Bacillota</taxon>
        <taxon>Bacilli</taxon>
        <taxon>Bacillales</taxon>
        <taxon>Bacillaceae</taxon>
        <taxon>Ornithinibacillus</taxon>
    </lineage>
</organism>
<comment type="function">
    <text evidence="7 10 11">Participates actively in the response to hyperosmotic and heat shock by preventing the aggregation of stress-denatured proteins, in association with DnaK and GrpE. It is the nucleotide exchange factor for DnaK and may function as a thermosensor. Unfolded proteins bind initially to DnaJ; upon interaction with the DnaJ-bound protein, DnaK hydrolyzes its bound ATP, resulting in the formation of a stable complex. GrpE releases ADP from DnaK; ATP binding to DnaK triggers the release of the substrate protein, thus completing the reaction cycle. Several rounds of ATP-dependent interactions between DnaJ, DnaK and GrpE are required for fully efficient folding.</text>
</comment>
<reference evidence="14 15" key="1">
    <citation type="submission" date="2016-11" db="EMBL/GenBank/DDBJ databases">
        <authorList>
            <person name="Jaros S."/>
            <person name="Januszkiewicz K."/>
            <person name="Wedrychowicz H."/>
        </authorList>
    </citation>
    <scope>NUCLEOTIDE SEQUENCE [LARGE SCALE GENOMIC DNA]</scope>
    <source>
        <strain evidence="14 15">IBRC-M 10683</strain>
    </source>
</reference>
<dbReference type="GO" id="GO:0005737">
    <property type="term" value="C:cytoplasm"/>
    <property type="evidence" value="ECO:0007669"/>
    <property type="project" value="UniProtKB-SubCell"/>
</dbReference>
<name>A0A1M5DLB8_9BACI</name>
<dbReference type="Pfam" id="PF01025">
    <property type="entry name" value="GrpE"/>
    <property type="match status" value="1"/>
</dbReference>
<proteinExistence type="inferred from homology"/>
<dbReference type="EMBL" id="FQVW01000002">
    <property type="protein sequence ID" value="SHF67818.1"/>
    <property type="molecule type" value="Genomic_DNA"/>
</dbReference>
<evidence type="ECO:0000256" key="2">
    <source>
        <dbReference type="ARBA" id="ARBA00009054"/>
    </source>
</evidence>
<evidence type="ECO:0000256" key="13">
    <source>
        <dbReference type="SAM" id="MobiDB-lite"/>
    </source>
</evidence>
<dbReference type="SUPFAM" id="SSF58014">
    <property type="entry name" value="Coiled-coil domain of nucleotide exchange factor GrpE"/>
    <property type="match status" value="1"/>
</dbReference>
<evidence type="ECO:0000256" key="4">
    <source>
        <dbReference type="ARBA" id="ARBA00022490"/>
    </source>
</evidence>
<comment type="subunit">
    <text evidence="3 10">Homodimer.</text>
</comment>
<dbReference type="Gene3D" id="2.30.22.10">
    <property type="entry name" value="Head domain of nucleotide exchange factor GrpE"/>
    <property type="match status" value="1"/>
</dbReference>
<evidence type="ECO:0000256" key="7">
    <source>
        <dbReference type="ARBA" id="ARBA00053401"/>
    </source>
</evidence>
<dbReference type="RefSeq" id="WP_072887882.1">
    <property type="nucleotide sequence ID" value="NZ_FQVW01000002.1"/>
</dbReference>
<evidence type="ECO:0000256" key="10">
    <source>
        <dbReference type="HAMAP-Rule" id="MF_01151"/>
    </source>
</evidence>
<dbReference type="PROSITE" id="PS01071">
    <property type="entry name" value="GRPE"/>
    <property type="match status" value="1"/>
</dbReference>
<dbReference type="GO" id="GO:0006457">
    <property type="term" value="P:protein folding"/>
    <property type="evidence" value="ECO:0007669"/>
    <property type="project" value="InterPro"/>
</dbReference>
<evidence type="ECO:0000256" key="9">
    <source>
        <dbReference type="ARBA" id="ARBA00076414"/>
    </source>
</evidence>
<accession>A0A1M5DLB8</accession>
<keyword evidence="4 10" id="KW-0963">Cytoplasm</keyword>
<evidence type="ECO:0000256" key="6">
    <source>
        <dbReference type="ARBA" id="ARBA00023186"/>
    </source>
</evidence>
<dbReference type="STRING" id="930117.SAMN05216225_1002117"/>
<dbReference type="PANTHER" id="PTHR21237">
    <property type="entry name" value="GRPE PROTEIN"/>
    <property type="match status" value="1"/>
</dbReference>
<evidence type="ECO:0000313" key="14">
    <source>
        <dbReference type="EMBL" id="SHF67818.1"/>
    </source>
</evidence>
<dbReference type="InterPro" id="IPR000740">
    <property type="entry name" value="GrpE"/>
</dbReference>
<dbReference type="HAMAP" id="MF_01151">
    <property type="entry name" value="GrpE"/>
    <property type="match status" value="1"/>
</dbReference>
<dbReference type="AlphaFoldDB" id="A0A1M5DLB8"/>
<dbReference type="PRINTS" id="PR00773">
    <property type="entry name" value="GRPEPROTEIN"/>
</dbReference>
<dbReference type="GO" id="GO:0042803">
    <property type="term" value="F:protein homodimerization activity"/>
    <property type="evidence" value="ECO:0007669"/>
    <property type="project" value="InterPro"/>
</dbReference>
<feature type="compositionally biased region" description="Acidic residues" evidence="13">
    <location>
        <begin position="27"/>
        <end position="41"/>
    </location>
</feature>
<dbReference type="SUPFAM" id="SSF51064">
    <property type="entry name" value="Head domain of nucleotide exchange factor GrpE"/>
    <property type="match status" value="1"/>
</dbReference>
<dbReference type="GO" id="GO:0051087">
    <property type="term" value="F:protein-folding chaperone binding"/>
    <property type="evidence" value="ECO:0007669"/>
    <property type="project" value="InterPro"/>
</dbReference>
<dbReference type="GO" id="GO:0051082">
    <property type="term" value="F:unfolded protein binding"/>
    <property type="evidence" value="ECO:0007669"/>
    <property type="project" value="TreeGrafter"/>
</dbReference>
<evidence type="ECO:0000256" key="11">
    <source>
        <dbReference type="RuleBase" id="RU000639"/>
    </source>
</evidence>
<protein>
    <recommendedName>
        <fullName evidence="8 10">Protein GrpE</fullName>
    </recommendedName>
    <alternativeName>
        <fullName evidence="9 10">HSP-70 cofactor</fullName>
    </alternativeName>
</protein>
<evidence type="ECO:0000256" key="12">
    <source>
        <dbReference type="RuleBase" id="RU004478"/>
    </source>
</evidence>
<comment type="subcellular location">
    <subcellularLocation>
        <location evidence="1 10">Cytoplasm</location>
    </subcellularLocation>
</comment>
<evidence type="ECO:0000256" key="8">
    <source>
        <dbReference type="ARBA" id="ARBA00072274"/>
    </source>
</evidence>
<dbReference type="FunFam" id="2.30.22.10:FF:000001">
    <property type="entry name" value="Protein GrpE"/>
    <property type="match status" value="1"/>
</dbReference>
<keyword evidence="6 10" id="KW-0143">Chaperone</keyword>
<feature type="region of interest" description="Disordered" evidence="13">
    <location>
        <begin position="1"/>
        <end position="41"/>
    </location>
</feature>
<evidence type="ECO:0000256" key="3">
    <source>
        <dbReference type="ARBA" id="ARBA00011738"/>
    </source>
</evidence>
<evidence type="ECO:0000313" key="15">
    <source>
        <dbReference type="Proteomes" id="UP000183988"/>
    </source>
</evidence>
<dbReference type="GO" id="GO:0000774">
    <property type="term" value="F:adenyl-nucleotide exchange factor activity"/>
    <property type="evidence" value="ECO:0007669"/>
    <property type="project" value="InterPro"/>
</dbReference>
<evidence type="ECO:0000256" key="1">
    <source>
        <dbReference type="ARBA" id="ARBA00004496"/>
    </source>
</evidence>
<dbReference type="CDD" id="cd00446">
    <property type="entry name" value="GrpE"/>
    <property type="match status" value="1"/>
</dbReference>
<keyword evidence="5 10" id="KW-0346">Stress response</keyword>
<dbReference type="NCBIfam" id="NF010738">
    <property type="entry name" value="PRK14140.1"/>
    <property type="match status" value="1"/>
</dbReference>
<dbReference type="InterPro" id="IPR013805">
    <property type="entry name" value="GrpE_CC"/>
</dbReference>
<sequence length="192" mass="22465">MEEKDIQTSEEENDQEIIDADDKPEVELEDNNDTSVNEDEFNTLKQEVEQLQKEKDDAYQRLLRQQAEFDNFKKRTQKEKEADRKYKSQDLVNELLPAIDNFERALQVEVDDTNKNLVEGITMVYNQLIAALSSQGVEVIETVDKEFDPNYHHAVMQVEEEDKDSNIIVEELQKGYLLKDRVIRPAMVKVNK</sequence>
<gene>
    <name evidence="10" type="primary">grpE</name>
    <name evidence="14" type="ORF">SAMN05216225_1002117</name>
</gene>
<dbReference type="PANTHER" id="PTHR21237:SF23">
    <property type="entry name" value="GRPE PROTEIN HOMOLOG, MITOCHONDRIAL"/>
    <property type="match status" value="1"/>
</dbReference>
<dbReference type="InterPro" id="IPR009012">
    <property type="entry name" value="GrpE_head"/>
</dbReference>
<keyword evidence="15" id="KW-1185">Reference proteome</keyword>
<comment type="similarity">
    <text evidence="2 10 12">Belongs to the GrpE family.</text>
</comment>
<dbReference type="OrthoDB" id="9812586at2"/>